<evidence type="ECO:0000313" key="2">
    <source>
        <dbReference type="EMBL" id="KAK9146114.1"/>
    </source>
</evidence>
<dbReference type="InterPro" id="IPR029055">
    <property type="entry name" value="Ntn_hydrolases_N"/>
</dbReference>
<comment type="caution">
    <text evidence="2">The sequence shown here is derived from an EMBL/GenBank/DDBJ whole genome shotgun (WGS) entry which is preliminary data.</text>
</comment>
<dbReference type="Proteomes" id="UP001417504">
    <property type="component" value="Unassembled WGS sequence"/>
</dbReference>
<dbReference type="EMBL" id="JBBNAE010000002">
    <property type="protein sequence ID" value="KAK9146114.1"/>
    <property type="molecule type" value="Genomic_DNA"/>
</dbReference>
<dbReference type="SUPFAM" id="SSF56235">
    <property type="entry name" value="N-terminal nucleophile aminohydrolases (Ntn hydrolases)"/>
    <property type="match status" value="1"/>
</dbReference>
<organism evidence="2 3">
    <name type="scientific">Stephania japonica</name>
    <dbReference type="NCBI Taxonomy" id="461633"/>
    <lineage>
        <taxon>Eukaryota</taxon>
        <taxon>Viridiplantae</taxon>
        <taxon>Streptophyta</taxon>
        <taxon>Embryophyta</taxon>
        <taxon>Tracheophyta</taxon>
        <taxon>Spermatophyta</taxon>
        <taxon>Magnoliopsida</taxon>
        <taxon>Ranunculales</taxon>
        <taxon>Menispermaceae</taxon>
        <taxon>Menispermoideae</taxon>
        <taxon>Cissampelideae</taxon>
        <taxon>Stephania</taxon>
    </lineage>
</organism>
<dbReference type="GO" id="GO:0016787">
    <property type="term" value="F:hydrolase activity"/>
    <property type="evidence" value="ECO:0007669"/>
    <property type="project" value="InterPro"/>
</dbReference>
<keyword evidence="3" id="KW-1185">Reference proteome</keyword>
<dbReference type="Gene3D" id="3.60.20.30">
    <property type="entry name" value="(Glycosyl)asparaginase"/>
    <property type="match status" value="1"/>
</dbReference>
<dbReference type="AlphaFoldDB" id="A0AAP0K6N5"/>
<gene>
    <name evidence="2" type="ORF">Sjap_006017</name>
</gene>
<dbReference type="InterPro" id="IPR000246">
    <property type="entry name" value="Peptidase_T2"/>
</dbReference>
<sequence>MKIERIVVICLIFRYGRNLRIGCHLAFLSGFNNAAETLRLTIETLWLTIEAPYKCDKRSRDIELATMPITVMCFLHASVKITCNLCGVSCTGEGEAIIRGALARDIAAMMEYKGLKLQEAVDWVVKNRLDGQAGMIVVSSEGEVAYRFNSNAILWGCATEDGFMEVGIQE</sequence>
<comment type="subunit">
    <text evidence="1">Heterotetramer of two alpha and two beta chains arranged as a dimer of alpha/beta heterodimers.</text>
</comment>
<dbReference type="Pfam" id="PF01112">
    <property type="entry name" value="Asparaginase_2"/>
    <property type="match status" value="1"/>
</dbReference>
<name>A0AAP0K6N5_9MAGN</name>
<accession>A0AAP0K6N5</accession>
<dbReference type="PANTHER" id="PTHR10188">
    <property type="entry name" value="L-ASPARAGINASE"/>
    <property type="match status" value="1"/>
</dbReference>
<reference evidence="2 3" key="1">
    <citation type="submission" date="2024-01" db="EMBL/GenBank/DDBJ databases">
        <title>Genome assemblies of Stephania.</title>
        <authorList>
            <person name="Yang L."/>
        </authorList>
    </citation>
    <scope>NUCLEOTIDE SEQUENCE [LARGE SCALE GENOMIC DNA]</scope>
    <source>
        <strain evidence="2">QJT</strain>
        <tissue evidence="2">Leaf</tissue>
    </source>
</reference>
<evidence type="ECO:0000313" key="3">
    <source>
        <dbReference type="Proteomes" id="UP001417504"/>
    </source>
</evidence>
<protein>
    <submittedName>
        <fullName evidence="2">Uncharacterized protein</fullName>
    </submittedName>
</protein>
<proteinExistence type="predicted"/>
<evidence type="ECO:0000256" key="1">
    <source>
        <dbReference type="ARBA" id="ARBA00011601"/>
    </source>
</evidence>
<dbReference type="PANTHER" id="PTHR10188:SF13">
    <property type="entry name" value="ISOASPARTYL PEPTIDASE_L-ASPARAGINASE 2-RELATED"/>
    <property type="match status" value="1"/>
</dbReference>